<keyword evidence="10" id="KW-0812">Transmembrane</keyword>
<evidence type="ECO:0000256" key="3">
    <source>
        <dbReference type="ARBA" id="ARBA00022801"/>
    </source>
</evidence>
<dbReference type="GO" id="GO:0006508">
    <property type="term" value="P:proteolysis"/>
    <property type="evidence" value="ECO:0007669"/>
    <property type="project" value="InterPro"/>
</dbReference>
<evidence type="ECO:0000256" key="9">
    <source>
        <dbReference type="RuleBase" id="RU004016"/>
    </source>
</evidence>
<dbReference type="STRING" id="768704.Desmer_2459"/>
<keyword evidence="10" id="KW-0472">Membrane</keyword>
<dbReference type="MEROPS" id="S11.004"/>
<feature type="binding site" evidence="8">
    <location>
        <position position="267"/>
    </location>
    <ligand>
        <name>substrate</name>
    </ligand>
</feature>
<evidence type="ECO:0000313" key="12">
    <source>
        <dbReference type="EMBL" id="AFQ44377.1"/>
    </source>
</evidence>
<keyword evidence="12" id="KW-0121">Carboxypeptidase</keyword>
<dbReference type="Gene3D" id="3.40.710.10">
    <property type="entry name" value="DD-peptidase/beta-lactamase superfamily"/>
    <property type="match status" value="1"/>
</dbReference>
<feature type="active site" evidence="7">
    <location>
        <position position="157"/>
    </location>
</feature>
<dbReference type="InterPro" id="IPR012338">
    <property type="entry name" value="Beta-lactam/transpept-like"/>
</dbReference>
<evidence type="ECO:0000256" key="5">
    <source>
        <dbReference type="ARBA" id="ARBA00022984"/>
    </source>
</evidence>
<dbReference type="Proteomes" id="UP000005262">
    <property type="component" value="Chromosome"/>
</dbReference>
<dbReference type="GO" id="GO:0071555">
    <property type="term" value="P:cell wall organization"/>
    <property type="evidence" value="ECO:0007669"/>
    <property type="project" value="UniProtKB-KW"/>
</dbReference>
<reference evidence="12 13" key="1">
    <citation type="journal article" date="2012" name="J. Bacteriol.">
        <title>Complete genome sequences of Desulfosporosinus orientis DSM765T, Desulfosporosinus youngiae DSM17734T, Desulfosporosinus meridiei DSM13257T, and Desulfosporosinus acidiphilus DSM22704T.</title>
        <authorList>
            <person name="Pester M."/>
            <person name="Brambilla E."/>
            <person name="Alazard D."/>
            <person name="Rattei T."/>
            <person name="Weinmaier T."/>
            <person name="Han J."/>
            <person name="Lucas S."/>
            <person name="Lapidus A."/>
            <person name="Cheng J.F."/>
            <person name="Goodwin L."/>
            <person name="Pitluck S."/>
            <person name="Peters L."/>
            <person name="Ovchinnikova G."/>
            <person name="Teshima H."/>
            <person name="Detter J.C."/>
            <person name="Han C.S."/>
            <person name="Tapia R."/>
            <person name="Land M.L."/>
            <person name="Hauser L."/>
            <person name="Kyrpides N.C."/>
            <person name="Ivanova N.N."/>
            <person name="Pagani I."/>
            <person name="Huntmann M."/>
            <person name="Wei C.L."/>
            <person name="Davenport K.W."/>
            <person name="Daligault H."/>
            <person name="Chain P.S."/>
            <person name="Chen A."/>
            <person name="Mavromatis K."/>
            <person name="Markowitz V."/>
            <person name="Szeto E."/>
            <person name="Mikhailova N."/>
            <person name="Pati A."/>
            <person name="Wagner M."/>
            <person name="Woyke T."/>
            <person name="Ollivier B."/>
            <person name="Klenk H.P."/>
            <person name="Spring S."/>
            <person name="Loy A."/>
        </authorList>
    </citation>
    <scope>NUCLEOTIDE SEQUENCE [LARGE SCALE GENOMIC DNA]</scope>
    <source>
        <strain evidence="13">ATCC BAA-275 / DSM 13257 / NCIMB 13706 / S10</strain>
    </source>
</reference>
<keyword evidence="6" id="KW-0961">Cell wall biogenesis/degradation</keyword>
<protein>
    <submittedName>
        <fullName evidence="12">D-alanyl-D-alanine carboxypeptidase</fullName>
    </submittedName>
</protein>
<feature type="transmembrane region" description="Helical" evidence="10">
    <location>
        <begin position="20"/>
        <end position="40"/>
    </location>
</feature>
<dbReference type="GO" id="GO:0009002">
    <property type="term" value="F:serine-type D-Ala-D-Ala carboxypeptidase activity"/>
    <property type="evidence" value="ECO:0007669"/>
    <property type="project" value="InterPro"/>
</dbReference>
<evidence type="ECO:0000256" key="2">
    <source>
        <dbReference type="ARBA" id="ARBA00022729"/>
    </source>
</evidence>
<keyword evidence="10" id="KW-1133">Transmembrane helix</keyword>
<keyword evidence="13" id="KW-1185">Reference proteome</keyword>
<proteinExistence type="inferred from homology"/>
<dbReference type="InterPro" id="IPR001967">
    <property type="entry name" value="Peptidase_S11_N"/>
</dbReference>
<feature type="active site" description="Acyl-ester intermediate" evidence="7">
    <location>
        <position position="103"/>
    </location>
</feature>
<keyword evidence="3" id="KW-0378">Hydrolase</keyword>
<name>J7IRB5_DESMD</name>
<feature type="domain" description="Peptidase S11 D-alanyl-D-alanine carboxypeptidase A N-terminal" evidence="11">
    <location>
        <begin position="71"/>
        <end position="297"/>
    </location>
</feature>
<gene>
    <name evidence="12" type="ordered locus">Desmer_2459</name>
</gene>
<reference evidence="13" key="2">
    <citation type="submission" date="2012-08" db="EMBL/GenBank/DDBJ databases">
        <title>Finished genome of Desulfosporosinus meridiei DSM 13257.</title>
        <authorList>
            <person name="Huntemann M."/>
            <person name="Wei C.-L."/>
            <person name="Han J."/>
            <person name="Detter J.C."/>
            <person name="Han C."/>
            <person name="Davenport K."/>
            <person name="Daligault H."/>
            <person name="Erkkila T."/>
            <person name="Gu W."/>
            <person name="Munk A.C.C."/>
            <person name="Teshima H."/>
            <person name="Xu Y."/>
            <person name="Chain P."/>
            <person name="Tapia R."/>
            <person name="Chen A."/>
            <person name="Krypides N."/>
            <person name="Mavromatis K."/>
            <person name="Markowitz V."/>
            <person name="Szeto E."/>
            <person name="Ivanova N."/>
            <person name="Mikhailova N."/>
            <person name="Ovchinnikova G."/>
            <person name="Pagani I."/>
            <person name="Pati A."/>
            <person name="Goodwin L."/>
            <person name="Peters L."/>
            <person name="Pitluck S."/>
            <person name="Woyke T."/>
            <person name="Pester M."/>
            <person name="Spring S."/>
            <person name="Ollivier B."/>
            <person name="Rattei T."/>
            <person name="Klenk H.-P."/>
            <person name="Wagner M."/>
            <person name="Loy A."/>
        </authorList>
    </citation>
    <scope>NUCLEOTIDE SEQUENCE [LARGE SCALE GENOMIC DNA]</scope>
    <source>
        <strain evidence="13">ATCC BAA-275 / DSM 13257 / NCIMB 13706 / S10</strain>
    </source>
</reference>
<evidence type="ECO:0000256" key="7">
    <source>
        <dbReference type="PIRSR" id="PIRSR618044-1"/>
    </source>
</evidence>
<dbReference type="Pfam" id="PF00768">
    <property type="entry name" value="Peptidase_S11"/>
    <property type="match status" value="1"/>
</dbReference>
<dbReference type="PRINTS" id="PR00725">
    <property type="entry name" value="DADACBPTASE1"/>
</dbReference>
<keyword evidence="12" id="KW-0645">Protease</keyword>
<feature type="active site" description="Proton acceptor" evidence="7">
    <location>
        <position position="106"/>
    </location>
</feature>
<dbReference type="InterPro" id="IPR018044">
    <property type="entry name" value="Peptidase_S11"/>
</dbReference>
<dbReference type="AlphaFoldDB" id="J7IRB5"/>
<accession>J7IRB5</accession>
<evidence type="ECO:0000256" key="4">
    <source>
        <dbReference type="ARBA" id="ARBA00022960"/>
    </source>
</evidence>
<dbReference type="KEGG" id="dmi:Desmer_2459"/>
<dbReference type="GO" id="GO:0008360">
    <property type="term" value="P:regulation of cell shape"/>
    <property type="evidence" value="ECO:0007669"/>
    <property type="project" value="UniProtKB-KW"/>
</dbReference>
<evidence type="ECO:0000259" key="11">
    <source>
        <dbReference type="Pfam" id="PF00768"/>
    </source>
</evidence>
<dbReference type="HOGENOM" id="CLU_027070_7_3_9"/>
<dbReference type="GO" id="GO:0009252">
    <property type="term" value="P:peptidoglycan biosynthetic process"/>
    <property type="evidence" value="ECO:0007669"/>
    <property type="project" value="UniProtKB-KW"/>
</dbReference>
<evidence type="ECO:0000313" key="13">
    <source>
        <dbReference type="Proteomes" id="UP000005262"/>
    </source>
</evidence>
<dbReference type="SUPFAM" id="SSF56601">
    <property type="entry name" value="beta-lactamase/transpeptidase-like"/>
    <property type="match status" value="1"/>
</dbReference>
<keyword evidence="2" id="KW-0732">Signal</keyword>
<dbReference type="EMBL" id="CP003629">
    <property type="protein sequence ID" value="AFQ44377.1"/>
    <property type="molecule type" value="Genomic_DNA"/>
</dbReference>
<dbReference type="PANTHER" id="PTHR21581">
    <property type="entry name" value="D-ALANYL-D-ALANINE CARBOXYPEPTIDASE"/>
    <property type="match status" value="1"/>
</dbReference>
<comment type="similarity">
    <text evidence="1 9">Belongs to the peptidase S11 family.</text>
</comment>
<organism evidence="12 13">
    <name type="scientific">Desulfosporosinus meridiei (strain ATCC BAA-275 / DSM 13257 / KCTC 12902 / NCIMB 13706 / S10)</name>
    <dbReference type="NCBI Taxonomy" id="768704"/>
    <lineage>
        <taxon>Bacteria</taxon>
        <taxon>Bacillati</taxon>
        <taxon>Bacillota</taxon>
        <taxon>Clostridia</taxon>
        <taxon>Eubacteriales</taxon>
        <taxon>Desulfitobacteriaceae</taxon>
        <taxon>Desulfosporosinus</taxon>
    </lineage>
</organism>
<keyword evidence="4" id="KW-0133">Cell shape</keyword>
<evidence type="ECO:0000256" key="8">
    <source>
        <dbReference type="PIRSR" id="PIRSR618044-2"/>
    </source>
</evidence>
<keyword evidence="5" id="KW-0573">Peptidoglycan synthesis</keyword>
<dbReference type="eggNOG" id="COG1686">
    <property type="taxonomic scope" value="Bacteria"/>
</dbReference>
<dbReference type="PANTHER" id="PTHR21581:SF6">
    <property type="entry name" value="TRAFFICKING PROTEIN PARTICLE COMPLEX SUBUNIT 12"/>
    <property type="match status" value="1"/>
</dbReference>
<evidence type="ECO:0000256" key="1">
    <source>
        <dbReference type="ARBA" id="ARBA00007164"/>
    </source>
</evidence>
<dbReference type="RefSeq" id="WP_014903290.1">
    <property type="nucleotide sequence ID" value="NC_018515.1"/>
</dbReference>
<evidence type="ECO:0000256" key="10">
    <source>
        <dbReference type="SAM" id="Phobius"/>
    </source>
</evidence>
<evidence type="ECO:0000256" key="6">
    <source>
        <dbReference type="ARBA" id="ARBA00023316"/>
    </source>
</evidence>
<sequence length="337" mass="36535">MKQLDHHVPKSRTKRKTRKANLIMFSILLIVFLLIGLDYFGPAIANLQTEGLTNSEVQSSESSKAGSSSQDLSTEDESYVLIDPLTNQVIKSHNADIQRAPASTLKLITGLVALKSLNESDIVRVGAEVNVEGSHLGLQPGDEISVHNLLTALYVNSSNDAAAALAVKVSGSIPAFAQEINEYAATLGCQNTHFTTPHGLPDPDQYTTANDLSKIAVRFSENKELMKFVKLANAHVQWTDGQGKSREADLQNTNRLLGIYPGNQGLKTGTTTEAGQCLVSYVTRSDGDYLVVLLGSKQRYRDTILLLDEAWSEQRTAAALKGLTKEPNSLILSPGIF</sequence>